<evidence type="ECO:0000313" key="7">
    <source>
        <dbReference type="EMBL" id="QNP29928.1"/>
    </source>
</evidence>
<comment type="similarity">
    <text evidence="5">Belongs to the L2HGDH family.</text>
</comment>
<dbReference type="Pfam" id="PF01266">
    <property type="entry name" value="DAO"/>
    <property type="match status" value="1"/>
</dbReference>
<dbReference type="EMBL" id="CP060822">
    <property type="protein sequence ID" value="QNP29928.1"/>
    <property type="molecule type" value="Genomic_DNA"/>
</dbReference>
<dbReference type="InterPro" id="IPR006076">
    <property type="entry name" value="FAD-dep_OxRdtase"/>
</dbReference>
<organism evidence="7 8">
    <name type="scientific">Cylindrospermopsis curvispora GIHE-G1</name>
    <dbReference type="NCBI Taxonomy" id="2666332"/>
    <lineage>
        <taxon>Bacteria</taxon>
        <taxon>Bacillati</taxon>
        <taxon>Cyanobacteriota</taxon>
        <taxon>Cyanophyceae</taxon>
        <taxon>Nostocales</taxon>
        <taxon>Aphanizomenonaceae</taxon>
        <taxon>Cylindrospermopsis</taxon>
    </lineage>
</organism>
<reference evidence="7 8" key="1">
    <citation type="submission" date="2020-08" db="EMBL/GenBank/DDBJ databases">
        <title>Complete genome sequence of Raphidiopsis curvispora isolated from drinking water reservoir in South Korea.</title>
        <authorList>
            <person name="Jeong J."/>
        </authorList>
    </citation>
    <scope>NUCLEOTIDE SEQUENCE [LARGE SCALE GENOMIC DNA]</scope>
    <source>
        <strain evidence="7 8">GIHE-G1</strain>
    </source>
</reference>
<dbReference type="Gene3D" id="3.50.50.60">
    <property type="entry name" value="FAD/NAD(P)-binding domain"/>
    <property type="match status" value="1"/>
</dbReference>
<keyword evidence="2" id="KW-0285">Flavoprotein</keyword>
<gene>
    <name evidence="7" type="ORF">IAR63_02180</name>
</gene>
<proteinExistence type="inferred from homology"/>
<sequence>MEGIRWLSSQEISEVEPHCVGLRGIRVPQTGIVDYKAVAIRYGEKIREAGAEIFLGESVKDMVVNSSGVEVISDHHTWSSKFLVVCAGLQSDRLALSSRCKTDWRSRS</sequence>
<dbReference type="SUPFAM" id="SSF51905">
    <property type="entry name" value="FAD/NAD(P)-binding domain"/>
    <property type="match status" value="1"/>
</dbReference>
<dbReference type="AlphaFoldDB" id="A0A7H0F1L2"/>
<dbReference type="PANTHER" id="PTHR43104">
    <property type="entry name" value="L-2-HYDROXYGLUTARATE DEHYDROGENASE, MITOCHONDRIAL"/>
    <property type="match status" value="1"/>
</dbReference>
<dbReference type="RefSeq" id="WP_187706421.1">
    <property type="nucleotide sequence ID" value="NZ_CP060822.1"/>
</dbReference>
<keyword evidence="3" id="KW-0274">FAD</keyword>
<dbReference type="Proteomes" id="UP000516013">
    <property type="component" value="Chromosome"/>
</dbReference>
<evidence type="ECO:0000259" key="6">
    <source>
        <dbReference type="Pfam" id="PF01266"/>
    </source>
</evidence>
<keyword evidence="4" id="KW-0560">Oxidoreductase</keyword>
<evidence type="ECO:0000256" key="1">
    <source>
        <dbReference type="ARBA" id="ARBA00001974"/>
    </source>
</evidence>
<protein>
    <submittedName>
        <fullName evidence="7">FAD-dependent oxidoreductase</fullName>
    </submittedName>
</protein>
<comment type="cofactor">
    <cofactor evidence="1">
        <name>FAD</name>
        <dbReference type="ChEBI" id="CHEBI:57692"/>
    </cofactor>
</comment>
<keyword evidence="8" id="KW-1185">Reference proteome</keyword>
<evidence type="ECO:0000313" key="8">
    <source>
        <dbReference type="Proteomes" id="UP000516013"/>
    </source>
</evidence>
<evidence type="ECO:0000256" key="2">
    <source>
        <dbReference type="ARBA" id="ARBA00022630"/>
    </source>
</evidence>
<name>A0A7H0F1L2_9CYAN</name>
<dbReference type="InterPro" id="IPR036188">
    <property type="entry name" value="FAD/NAD-bd_sf"/>
</dbReference>
<dbReference type="Gene3D" id="3.30.9.10">
    <property type="entry name" value="D-Amino Acid Oxidase, subunit A, domain 2"/>
    <property type="match status" value="1"/>
</dbReference>
<evidence type="ECO:0000256" key="4">
    <source>
        <dbReference type="ARBA" id="ARBA00023002"/>
    </source>
</evidence>
<feature type="domain" description="FAD dependent oxidoreductase" evidence="6">
    <location>
        <begin position="4"/>
        <end position="95"/>
    </location>
</feature>
<dbReference type="GO" id="GO:0047545">
    <property type="term" value="F:(S)-2-hydroxyglutarate dehydrogenase activity"/>
    <property type="evidence" value="ECO:0007669"/>
    <property type="project" value="TreeGrafter"/>
</dbReference>
<accession>A0A7H0F1L2</accession>
<dbReference type="PANTHER" id="PTHR43104:SF2">
    <property type="entry name" value="L-2-HYDROXYGLUTARATE DEHYDROGENASE, MITOCHONDRIAL"/>
    <property type="match status" value="1"/>
</dbReference>
<evidence type="ECO:0000256" key="3">
    <source>
        <dbReference type="ARBA" id="ARBA00022827"/>
    </source>
</evidence>
<evidence type="ECO:0000256" key="5">
    <source>
        <dbReference type="ARBA" id="ARBA00037941"/>
    </source>
</evidence>
<dbReference type="KEGG" id="ccur:IAR63_02180"/>